<dbReference type="SUPFAM" id="SSF110849">
    <property type="entry name" value="ParB/Sulfiredoxin"/>
    <property type="match status" value="1"/>
</dbReference>
<dbReference type="Gene3D" id="3.90.1530.30">
    <property type="match status" value="1"/>
</dbReference>
<feature type="compositionally biased region" description="Basic and acidic residues" evidence="4">
    <location>
        <begin position="33"/>
        <end position="46"/>
    </location>
</feature>
<organism evidence="6 7">
    <name type="scientific">Bifidobacterium callitrichidarum</name>
    <dbReference type="NCBI Taxonomy" id="2052941"/>
    <lineage>
        <taxon>Bacteria</taxon>
        <taxon>Bacillati</taxon>
        <taxon>Actinomycetota</taxon>
        <taxon>Actinomycetes</taxon>
        <taxon>Bifidobacteriales</taxon>
        <taxon>Bifidobacteriaceae</taxon>
        <taxon>Bifidobacterium</taxon>
    </lineage>
</organism>
<dbReference type="GO" id="GO:0003677">
    <property type="term" value="F:DNA binding"/>
    <property type="evidence" value="ECO:0007669"/>
    <property type="project" value="UniProtKB-KW"/>
</dbReference>
<evidence type="ECO:0000313" key="7">
    <source>
        <dbReference type="Proteomes" id="UP000245876"/>
    </source>
</evidence>
<comment type="similarity">
    <text evidence="1">Belongs to the ParB family.</text>
</comment>
<dbReference type="Pfam" id="PF17762">
    <property type="entry name" value="HTH_ParB"/>
    <property type="match status" value="1"/>
</dbReference>
<feature type="compositionally biased region" description="Low complexity" evidence="4">
    <location>
        <begin position="60"/>
        <end position="74"/>
    </location>
</feature>
<evidence type="ECO:0000256" key="3">
    <source>
        <dbReference type="ARBA" id="ARBA00023125"/>
    </source>
</evidence>
<gene>
    <name evidence="6" type="ORF">DF196_00095</name>
</gene>
<dbReference type="FunFam" id="1.10.10.2830:FF:000001">
    <property type="entry name" value="Chromosome partitioning protein ParB"/>
    <property type="match status" value="1"/>
</dbReference>
<evidence type="ECO:0000256" key="4">
    <source>
        <dbReference type="SAM" id="MobiDB-lite"/>
    </source>
</evidence>
<evidence type="ECO:0000256" key="1">
    <source>
        <dbReference type="ARBA" id="ARBA00006295"/>
    </source>
</evidence>
<dbReference type="GO" id="GO:0007059">
    <property type="term" value="P:chromosome segregation"/>
    <property type="evidence" value="ECO:0007669"/>
    <property type="project" value="UniProtKB-KW"/>
</dbReference>
<dbReference type="InterPro" id="IPR057240">
    <property type="entry name" value="ParB_dimer_C"/>
</dbReference>
<dbReference type="Pfam" id="PF23552">
    <property type="entry name" value="ParB_C"/>
    <property type="match status" value="1"/>
</dbReference>
<comment type="caution">
    <text evidence="6">The sequence shown here is derived from an EMBL/GenBank/DDBJ whole genome shotgun (WGS) entry which is preliminary data.</text>
</comment>
<evidence type="ECO:0000259" key="5">
    <source>
        <dbReference type="SMART" id="SM00470"/>
    </source>
</evidence>
<dbReference type="InterPro" id="IPR004437">
    <property type="entry name" value="ParB/RepB/Spo0J"/>
</dbReference>
<dbReference type="SMART" id="SM00470">
    <property type="entry name" value="ParB"/>
    <property type="match status" value="1"/>
</dbReference>
<dbReference type="EMBL" id="QFFM01000001">
    <property type="protein sequence ID" value="PWG66967.1"/>
    <property type="molecule type" value="Genomic_DNA"/>
</dbReference>
<dbReference type="InterPro" id="IPR041468">
    <property type="entry name" value="HTH_ParB/Spo0J"/>
</dbReference>
<dbReference type="SUPFAM" id="SSF109709">
    <property type="entry name" value="KorB DNA-binding domain-like"/>
    <property type="match status" value="1"/>
</dbReference>
<keyword evidence="2" id="KW-0159">Chromosome partition</keyword>
<proteinExistence type="inferred from homology"/>
<name>A0A2U2ND00_9BIFI</name>
<accession>A0A2U2ND00</accession>
<feature type="compositionally biased region" description="Basic and acidic residues" evidence="4">
    <location>
        <begin position="134"/>
        <end position="143"/>
    </location>
</feature>
<feature type="region of interest" description="Disordered" evidence="4">
    <location>
        <begin position="1"/>
        <end position="95"/>
    </location>
</feature>
<feature type="domain" description="ParB-like N-terminal" evidence="5">
    <location>
        <begin position="182"/>
        <end position="299"/>
    </location>
</feature>
<dbReference type="NCBIfam" id="TIGR00180">
    <property type="entry name" value="parB_part"/>
    <property type="match status" value="1"/>
</dbReference>
<reference evidence="6 7" key="1">
    <citation type="journal article" date="2018" name="Int. J. Syst. Evol. Microbiol.">
        <title>Bifidobacterium callitrichidarum sp. nov. from the faeces of the emperor tamarin (Saguinus imperator).</title>
        <authorList>
            <person name="Modesto M."/>
            <person name="Michelini S."/>
            <person name="Sansosti M.C."/>
            <person name="De Filippo C."/>
            <person name="Cavalieri D."/>
            <person name="Qvirist L."/>
            <person name="Andlid T."/>
            <person name="Spiezio C."/>
            <person name="Sandri C."/>
            <person name="Pascarelli S."/>
            <person name="Sgorbati B."/>
            <person name="Mattarelli P."/>
        </authorList>
    </citation>
    <scope>NUCLEOTIDE SEQUENCE [LARGE SCALE GENOMIC DNA]</scope>
    <source>
        <strain evidence="6 7">TRI 5</strain>
    </source>
</reference>
<dbReference type="Proteomes" id="UP000245876">
    <property type="component" value="Unassembled WGS sequence"/>
</dbReference>
<protein>
    <submittedName>
        <fullName evidence="6">Chromosome partitioning protein ParB</fullName>
    </submittedName>
</protein>
<feature type="region of interest" description="Disordered" evidence="4">
    <location>
        <begin position="131"/>
        <end position="172"/>
    </location>
</feature>
<evidence type="ECO:0000313" key="6">
    <source>
        <dbReference type="EMBL" id="PWG66967.1"/>
    </source>
</evidence>
<feature type="compositionally biased region" description="Basic residues" evidence="4">
    <location>
        <begin position="79"/>
        <end position="88"/>
    </location>
</feature>
<dbReference type="InterPro" id="IPR003115">
    <property type="entry name" value="ParB_N"/>
</dbReference>
<dbReference type="RefSeq" id="WP_109055915.1">
    <property type="nucleotide sequence ID" value="NZ_QFFM01000001.1"/>
</dbReference>
<dbReference type="PANTHER" id="PTHR33375:SF1">
    <property type="entry name" value="CHROMOSOME-PARTITIONING PROTEIN PARB-RELATED"/>
    <property type="match status" value="1"/>
</dbReference>
<keyword evidence="3" id="KW-0238">DNA-binding</keyword>
<dbReference type="PANTHER" id="PTHR33375">
    <property type="entry name" value="CHROMOSOME-PARTITIONING PROTEIN PARB-RELATED"/>
    <property type="match status" value="1"/>
</dbReference>
<dbReference type="Pfam" id="PF02195">
    <property type="entry name" value="ParB_N"/>
    <property type="match status" value="2"/>
</dbReference>
<dbReference type="GO" id="GO:0045881">
    <property type="term" value="P:positive regulation of sporulation resulting in formation of a cellular spore"/>
    <property type="evidence" value="ECO:0007669"/>
    <property type="project" value="TreeGrafter"/>
</dbReference>
<evidence type="ECO:0000256" key="2">
    <source>
        <dbReference type="ARBA" id="ARBA00022829"/>
    </source>
</evidence>
<dbReference type="InterPro" id="IPR036086">
    <property type="entry name" value="ParB/Sulfiredoxin_sf"/>
</dbReference>
<keyword evidence="7" id="KW-1185">Reference proteome</keyword>
<dbReference type="CDD" id="cd16393">
    <property type="entry name" value="SPO0J_N"/>
    <property type="match status" value="1"/>
</dbReference>
<sequence>MTSKSRLGKGLGALFPTLPGEQDANAQLELLPDTDKHDKSEAKDGADVAVKGSATKDLAKSGNAGASAGESGAAVKPSAGKHQKKASGKRASMPSIGAIAHPSDLFFGGEDVPAATTPIDTFMPIPGAAQHAVRANEGKDVSRETSQSAAKGKDVKDSAETSEQQAEDKPVELKPVEGGYLAELKLSDIGPNAHQPRTIFDEDELNELSASIKEVGVLQPIVVRRRPVDQIAAAKAEQQSADAESNANPFAGRMDSPYELIMGERRWRASQLARLETIPAIVKTTADDDMLRDALLENLHRVALNPLEEAAAYQQMIDEFGLTQAQLSKSVSKSRPQIANTLRLLNLPAAVQKKVAAGVLSSGHARALLGLTDPEEMDKLASRIIAEGLSVRSTEEIVSMKIASGEQPKKPKTSKTNPWVGSAIQQSLENHFDTKVSIKGTQKHGRIEIVFSSPEDMDRILQLLVPGQGDAAAADSSESKWV</sequence>
<dbReference type="InterPro" id="IPR050336">
    <property type="entry name" value="Chromosome_partition/occlusion"/>
</dbReference>
<dbReference type="OrthoDB" id="9802051at2"/>
<dbReference type="GO" id="GO:0005694">
    <property type="term" value="C:chromosome"/>
    <property type="evidence" value="ECO:0007669"/>
    <property type="project" value="TreeGrafter"/>
</dbReference>
<dbReference type="Gene3D" id="1.10.10.2830">
    <property type="match status" value="1"/>
</dbReference>
<dbReference type="AlphaFoldDB" id="A0A2U2ND00"/>